<proteinExistence type="predicted"/>
<dbReference type="GO" id="GO:0000428">
    <property type="term" value="C:DNA-directed RNA polymerase complex"/>
    <property type="evidence" value="ECO:0007669"/>
    <property type="project" value="UniProtKB-KW"/>
</dbReference>
<keyword evidence="1" id="KW-0804">Transcription</keyword>
<keyword evidence="1" id="KW-0240">DNA-directed RNA polymerase</keyword>
<dbReference type="EMBL" id="BK014833">
    <property type="protein sequence ID" value="DAD77756.1"/>
    <property type="molecule type" value="Genomic_DNA"/>
</dbReference>
<organism evidence="1">
    <name type="scientific">Myoviridae sp. ctCL221</name>
    <dbReference type="NCBI Taxonomy" id="2826630"/>
    <lineage>
        <taxon>Viruses</taxon>
        <taxon>Duplodnaviria</taxon>
        <taxon>Heunggongvirae</taxon>
        <taxon>Uroviricota</taxon>
        <taxon>Caudoviricetes</taxon>
    </lineage>
</organism>
<dbReference type="SUPFAM" id="SSF57783">
    <property type="entry name" value="Zinc beta-ribbon"/>
    <property type="match status" value="1"/>
</dbReference>
<evidence type="ECO:0000313" key="1">
    <source>
        <dbReference type="EMBL" id="DAD77756.1"/>
    </source>
</evidence>
<protein>
    <submittedName>
        <fullName evidence="1">DNA-directed RNA polymerase</fullName>
    </submittedName>
</protein>
<accession>A0A8S5M6C3</accession>
<sequence>MNKMEKIKCPQCEQTLIFANHIDGEIKCTRCKNKIRIQKEKSEEHAHTELVK</sequence>
<reference evidence="1" key="1">
    <citation type="journal article" date="2021" name="Proc. Natl. Acad. Sci. U.S.A.">
        <title>A Catalog of Tens of Thousands of Viruses from Human Metagenomes Reveals Hidden Associations with Chronic Diseases.</title>
        <authorList>
            <person name="Tisza M.J."/>
            <person name="Buck C.B."/>
        </authorList>
    </citation>
    <scope>NUCLEOTIDE SEQUENCE</scope>
    <source>
        <strain evidence="1">CtCL221</strain>
    </source>
</reference>
<name>A0A8S5M6C3_9CAUD</name>